<dbReference type="InterPro" id="IPR043039">
    <property type="entry name" value="TBC1D7_dom2"/>
</dbReference>
<evidence type="ECO:0000256" key="3">
    <source>
        <dbReference type="ARBA" id="ARBA00022468"/>
    </source>
</evidence>
<evidence type="ECO:0000256" key="4">
    <source>
        <dbReference type="ARBA" id="ARBA00022490"/>
    </source>
</evidence>
<keyword evidence="6" id="KW-0968">Cytoplasmic vesicle</keyword>
<evidence type="ECO:0000313" key="7">
    <source>
        <dbReference type="Ensembl" id="ENSMFAP00000006734.2"/>
    </source>
</evidence>
<keyword evidence="5" id="KW-0472">Membrane</keyword>
<dbReference type="Proteomes" id="UP000233100">
    <property type="component" value="Chromosome 4"/>
</dbReference>
<dbReference type="FunFam" id="1.10.8.680:FF:000001">
    <property type="entry name" value="TBC1 domain family, member 7"/>
    <property type="match status" value="1"/>
</dbReference>
<dbReference type="AlphaFoldDB" id="A0A2K5U316"/>
<reference evidence="7" key="2">
    <citation type="submission" date="2025-08" db="UniProtKB">
        <authorList>
            <consortium name="Ensembl"/>
        </authorList>
    </citation>
    <scope>IDENTIFICATION</scope>
</reference>
<dbReference type="PANTHER" id="PTHR13530">
    <property type="entry name" value="TBC1 DOMAIN FAMILY MEMBER 7"/>
    <property type="match status" value="1"/>
</dbReference>
<dbReference type="PANTHER" id="PTHR13530:SF3">
    <property type="entry name" value="TBC1 DOMAIN FAMILY MEMBER 7"/>
    <property type="match status" value="1"/>
</dbReference>
<dbReference type="Gene3D" id="1.10.8.680">
    <property type="entry name" value="Ypt/Rab-GAP domain of gyp1p, domain 2"/>
    <property type="match status" value="1"/>
</dbReference>
<dbReference type="GO" id="GO:0032007">
    <property type="term" value="P:negative regulation of TOR signaling"/>
    <property type="evidence" value="ECO:0007669"/>
    <property type="project" value="TreeGrafter"/>
</dbReference>
<protein>
    <submittedName>
        <fullName evidence="7">TBC1 domain family member 7</fullName>
    </submittedName>
</protein>
<sequence>MTDDSQRNFRSVYYEKVGFRGVEEKKSLEILLKDDRLGECFLKLISLVLRILPPHHESHAKVMMYRKEQYSDVLHALKVVRFVSDATPQAEVCLRMYQLESGKLPRSPSFPLEPEDEVFLAIAKAMEEMVEDSVDCYWITRRFVNQLNTKYRDSLPQLPKAFEQYLNLEDGRLLTHLKMCCAAPKLPYDLWFKRCFAGCLPESSLQRQVCLSKTY</sequence>
<comment type="subcellular location">
    <subcellularLocation>
        <location evidence="2">Cytoplasmic vesicle</location>
    </subcellularLocation>
    <subcellularLocation>
        <location evidence="1">Endomembrane system</location>
    </subcellularLocation>
</comment>
<evidence type="ECO:0000313" key="8">
    <source>
        <dbReference type="Proteomes" id="UP000233100"/>
    </source>
</evidence>
<keyword evidence="8" id="KW-1185">Reference proteome</keyword>
<dbReference type="GO" id="GO:0031410">
    <property type="term" value="C:cytoplasmic vesicle"/>
    <property type="evidence" value="ECO:0007669"/>
    <property type="project" value="UniProtKB-SubCell"/>
</dbReference>
<reference evidence="7" key="3">
    <citation type="submission" date="2025-09" db="UniProtKB">
        <authorList>
            <consortium name="Ensembl"/>
        </authorList>
    </citation>
    <scope>IDENTIFICATION</scope>
</reference>
<evidence type="ECO:0000256" key="5">
    <source>
        <dbReference type="ARBA" id="ARBA00023136"/>
    </source>
</evidence>
<dbReference type="GO" id="GO:0005096">
    <property type="term" value="F:GTPase activator activity"/>
    <property type="evidence" value="ECO:0007669"/>
    <property type="project" value="UniProtKB-KW"/>
</dbReference>
<dbReference type="InterPro" id="IPR039842">
    <property type="entry name" value="TBC1D7"/>
</dbReference>
<reference evidence="7 8" key="1">
    <citation type="submission" date="2013-03" db="EMBL/GenBank/DDBJ databases">
        <authorList>
            <person name="Warren W."/>
            <person name="Wilson R.K."/>
        </authorList>
    </citation>
    <scope>NUCLEOTIDE SEQUENCE</scope>
</reference>
<name>A0A2K5U316_MACFA</name>
<dbReference type="GO" id="GO:0012505">
    <property type="term" value="C:endomembrane system"/>
    <property type="evidence" value="ECO:0007669"/>
    <property type="project" value="UniProtKB-SubCell"/>
</dbReference>
<evidence type="ECO:0000256" key="2">
    <source>
        <dbReference type="ARBA" id="ARBA00004541"/>
    </source>
</evidence>
<keyword evidence="3" id="KW-0343">GTPase activation</keyword>
<organism evidence="7 8">
    <name type="scientific">Macaca fascicularis</name>
    <name type="common">Crab-eating macaque</name>
    <name type="synonym">Cynomolgus monkey</name>
    <dbReference type="NCBI Taxonomy" id="9541"/>
    <lineage>
        <taxon>Eukaryota</taxon>
        <taxon>Metazoa</taxon>
        <taxon>Chordata</taxon>
        <taxon>Craniata</taxon>
        <taxon>Vertebrata</taxon>
        <taxon>Euteleostomi</taxon>
        <taxon>Mammalia</taxon>
        <taxon>Eutheria</taxon>
        <taxon>Euarchontoglires</taxon>
        <taxon>Primates</taxon>
        <taxon>Haplorrhini</taxon>
        <taxon>Catarrhini</taxon>
        <taxon>Cercopithecidae</taxon>
        <taxon>Cercopithecinae</taxon>
        <taxon>Macaca</taxon>
    </lineage>
</organism>
<gene>
    <name evidence="7" type="primary">TBC1D7</name>
</gene>
<evidence type="ECO:0000256" key="1">
    <source>
        <dbReference type="ARBA" id="ARBA00004308"/>
    </source>
</evidence>
<keyword evidence="4" id="KW-0963">Cytoplasm</keyword>
<proteinExistence type="predicted"/>
<dbReference type="Gene3D" id="1.10.472.80">
    <property type="entry name" value="Ypt/Rab-GAP domain of gyp1p, domain 3"/>
    <property type="match status" value="1"/>
</dbReference>
<dbReference type="Ensembl" id="ENSMFAT00000025421.2">
    <property type="protein sequence ID" value="ENSMFAP00000006734.2"/>
    <property type="gene ID" value="ENSMFAG00000040608.2"/>
</dbReference>
<dbReference type="Bgee" id="ENSMFAG00000040608">
    <property type="expression patterns" value="Expressed in heart and 13 other cell types or tissues"/>
</dbReference>
<accession>A0A2K5U316</accession>
<dbReference type="GeneTree" id="ENSGT00390000009122"/>
<evidence type="ECO:0000256" key="6">
    <source>
        <dbReference type="ARBA" id="ARBA00023329"/>
    </source>
</evidence>